<feature type="domain" description="RNase H type-1" evidence="1">
    <location>
        <begin position="277"/>
        <end position="357"/>
    </location>
</feature>
<dbReference type="PANTHER" id="PTHR47074">
    <property type="entry name" value="BNAC02G40300D PROTEIN"/>
    <property type="match status" value="1"/>
</dbReference>
<dbReference type="Pfam" id="PF13966">
    <property type="entry name" value="zf-RVT"/>
    <property type="match status" value="1"/>
</dbReference>
<dbReference type="Proteomes" id="UP000583929">
    <property type="component" value="Unassembled WGS sequence"/>
</dbReference>
<dbReference type="Gene3D" id="3.30.420.10">
    <property type="entry name" value="Ribonuclease H-like superfamily/Ribonuclease H"/>
    <property type="match status" value="1"/>
</dbReference>
<name>A0A7J6GTN3_CANSA</name>
<dbReference type="CDD" id="cd06222">
    <property type="entry name" value="RNase_H_like"/>
    <property type="match status" value="1"/>
</dbReference>
<dbReference type="InterPro" id="IPR044730">
    <property type="entry name" value="RNase_H-like_dom_plant"/>
</dbReference>
<sequence>MEGYRWCVGDERTVRINEDPWLPRSIPSKLRTKVLIPKDVTINSLLTDKGNWKINEVESWFHKDDIPWVLGIIPNTNRSDWITWSLNANRNYSVASGYKIRFRNPDLVKCSNNSKASLTPKMKIFIWKVFNHWLPSKVELEKRGIALNTLCDWCKSQKEDTCHALWGCPKVQHIWEKMGFFNLIQPNINKPADVLWWLWDQFEKDKFLRFVGYSWLIWLRRNNFIFNNKNPNDHIWVEWAMETIEQLLGSHQQKNTEVKIKPTATWIHPPAGFFSINTDAALNSGLLGCGLSAIIRNHTGELIVAEVVFLPGCLSVQLAETAAIRLGVKLALRWSIKKARLSSDCQTIVKALNTNLNMPTDWEQMTLSQITPPN</sequence>
<dbReference type="InterPro" id="IPR002156">
    <property type="entry name" value="RNaseH_domain"/>
</dbReference>
<dbReference type="EMBL" id="JAATIQ010000083">
    <property type="protein sequence ID" value="KAF4386304.1"/>
    <property type="molecule type" value="Genomic_DNA"/>
</dbReference>
<dbReference type="InterPro" id="IPR052929">
    <property type="entry name" value="RNase_H-like_EbsB-rel"/>
</dbReference>
<accession>A0A7J6GTN3</accession>
<dbReference type="SUPFAM" id="SSF53098">
    <property type="entry name" value="Ribonuclease H-like"/>
    <property type="match status" value="1"/>
</dbReference>
<evidence type="ECO:0000259" key="2">
    <source>
        <dbReference type="Pfam" id="PF13966"/>
    </source>
</evidence>
<dbReference type="InterPro" id="IPR012337">
    <property type="entry name" value="RNaseH-like_sf"/>
</dbReference>
<proteinExistence type="predicted"/>
<dbReference type="InterPro" id="IPR026960">
    <property type="entry name" value="RVT-Znf"/>
</dbReference>
<comment type="caution">
    <text evidence="3">The sequence shown here is derived from an EMBL/GenBank/DDBJ whole genome shotgun (WGS) entry which is preliminary data.</text>
</comment>
<gene>
    <name evidence="3" type="ORF">G4B88_003521</name>
</gene>
<protein>
    <recommendedName>
        <fullName evidence="5">Reverse transcriptase zinc-binding domain-containing protein</fullName>
    </recommendedName>
</protein>
<dbReference type="InterPro" id="IPR036397">
    <property type="entry name" value="RNaseH_sf"/>
</dbReference>
<keyword evidence="4" id="KW-1185">Reference proteome</keyword>
<evidence type="ECO:0000313" key="4">
    <source>
        <dbReference type="Proteomes" id="UP000583929"/>
    </source>
</evidence>
<dbReference type="Pfam" id="PF13456">
    <property type="entry name" value="RVT_3"/>
    <property type="match status" value="1"/>
</dbReference>
<dbReference type="AlphaFoldDB" id="A0A7J6GTN3"/>
<dbReference type="GO" id="GO:0003676">
    <property type="term" value="F:nucleic acid binding"/>
    <property type="evidence" value="ECO:0007669"/>
    <property type="project" value="InterPro"/>
</dbReference>
<dbReference type="PANTHER" id="PTHR47074:SF48">
    <property type="entry name" value="POLYNUCLEOTIDYL TRANSFERASE, RIBONUCLEASE H-LIKE SUPERFAMILY PROTEIN"/>
    <property type="match status" value="1"/>
</dbReference>
<evidence type="ECO:0008006" key="5">
    <source>
        <dbReference type="Google" id="ProtNLM"/>
    </source>
</evidence>
<evidence type="ECO:0000259" key="1">
    <source>
        <dbReference type="Pfam" id="PF13456"/>
    </source>
</evidence>
<reference evidence="3 4" key="1">
    <citation type="journal article" date="2020" name="bioRxiv">
        <title>Sequence and annotation of 42 cannabis genomes reveals extensive copy number variation in cannabinoid synthesis and pathogen resistance genes.</title>
        <authorList>
            <person name="Mckernan K.J."/>
            <person name="Helbert Y."/>
            <person name="Kane L.T."/>
            <person name="Ebling H."/>
            <person name="Zhang L."/>
            <person name="Liu B."/>
            <person name="Eaton Z."/>
            <person name="Mclaughlin S."/>
            <person name="Kingan S."/>
            <person name="Baybayan P."/>
            <person name="Concepcion G."/>
            <person name="Jordan M."/>
            <person name="Riva A."/>
            <person name="Barbazuk W."/>
            <person name="Harkins T."/>
        </authorList>
    </citation>
    <scope>NUCLEOTIDE SEQUENCE [LARGE SCALE GENOMIC DNA]</scope>
    <source>
        <strain evidence="4">cv. Jamaican Lion 4</strain>
        <tissue evidence="3">Leaf</tissue>
    </source>
</reference>
<evidence type="ECO:0000313" key="3">
    <source>
        <dbReference type="EMBL" id="KAF4386304.1"/>
    </source>
</evidence>
<organism evidence="3 4">
    <name type="scientific">Cannabis sativa</name>
    <name type="common">Hemp</name>
    <name type="synonym">Marijuana</name>
    <dbReference type="NCBI Taxonomy" id="3483"/>
    <lineage>
        <taxon>Eukaryota</taxon>
        <taxon>Viridiplantae</taxon>
        <taxon>Streptophyta</taxon>
        <taxon>Embryophyta</taxon>
        <taxon>Tracheophyta</taxon>
        <taxon>Spermatophyta</taxon>
        <taxon>Magnoliopsida</taxon>
        <taxon>eudicotyledons</taxon>
        <taxon>Gunneridae</taxon>
        <taxon>Pentapetalae</taxon>
        <taxon>rosids</taxon>
        <taxon>fabids</taxon>
        <taxon>Rosales</taxon>
        <taxon>Cannabaceae</taxon>
        <taxon>Cannabis</taxon>
    </lineage>
</organism>
<dbReference type="GO" id="GO:0004523">
    <property type="term" value="F:RNA-DNA hybrid ribonuclease activity"/>
    <property type="evidence" value="ECO:0007669"/>
    <property type="project" value="InterPro"/>
</dbReference>
<feature type="domain" description="Reverse transcriptase zinc-binding" evidence="2">
    <location>
        <begin position="92"/>
        <end position="175"/>
    </location>
</feature>